<sequence>MTRLESEVISITSDPPPTPILGWQRSASPNPGFGFQRKSTGSSPPGRRQAIEAGSEGHLMTIAPTGSGKGRSVIIPTLLSYTGPVIVVDPKGENYQVTARRRREMGQAVFKLDPFGVTGEDSSCFNLIDTIDVDHVSAYDQAVAMAELIVANRSLRDPFWDDSARLLTGALILHVATARPPVLRNLSEVFYLLNQTTEDMAFTIKELQKSKNEMVRFMASGFSATEARVWASILSTARASTGVFNGPAFGQISGNSEIPLDGIVRGDPISIYLILPPEKLDSHGSLLRVWIGSLMDQLCKRRHQVPEPTLFILDEAAQLGELKQLRRAVTLLRGYGVRTWSFWQDLSQLQSLYPDWETLYNNTRYIQTFGATTHLLGASLSRLLNLPGDVDPLKLTPGELILAEAGCPARVVLKPDYLKDACFRGHYDDNPFYQPALPVPALAESASQVVPIEPRAADDPESERDEPTDPGRAD</sequence>
<evidence type="ECO:0000313" key="9">
    <source>
        <dbReference type="Proteomes" id="UP000066624"/>
    </source>
</evidence>
<dbReference type="InterPro" id="IPR051539">
    <property type="entry name" value="T4SS-coupling_protein"/>
</dbReference>
<dbReference type="SUPFAM" id="SSF52540">
    <property type="entry name" value="P-loop containing nucleoside triphosphate hydrolases"/>
    <property type="match status" value="1"/>
</dbReference>
<dbReference type="InterPro" id="IPR003688">
    <property type="entry name" value="TraG/VirD4"/>
</dbReference>
<dbReference type="AlphaFoldDB" id="A0A0K0XUS7"/>
<evidence type="ECO:0000256" key="1">
    <source>
        <dbReference type="ARBA" id="ARBA00004651"/>
    </source>
</evidence>
<gene>
    <name evidence="8" type="ORF">WM2015_1000</name>
</gene>
<keyword evidence="3" id="KW-1003">Cell membrane</keyword>
<keyword evidence="4" id="KW-0812">Transmembrane</keyword>
<dbReference type="CDD" id="cd01127">
    <property type="entry name" value="TrwB_TraG_TraD_VirD4"/>
    <property type="match status" value="2"/>
</dbReference>
<reference evidence="8 9" key="1">
    <citation type="submission" date="2015-07" db="EMBL/GenBank/DDBJ databases">
        <authorList>
            <person name="Noorani M."/>
        </authorList>
    </citation>
    <scope>NUCLEOTIDE SEQUENCE [LARGE SCALE GENOMIC DNA]</scope>
    <source>
        <strain evidence="8 9">KCTC 42284</strain>
    </source>
</reference>
<protein>
    <submittedName>
        <fullName evidence="8">Putative TraG/TraD family protein</fullName>
    </submittedName>
</protein>
<evidence type="ECO:0000256" key="3">
    <source>
        <dbReference type="ARBA" id="ARBA00022475"/>
    </source>
</evidence>
<evidence type="ECO:0000256" key="2">
    <source>
        <dbReference type="ARBA" id="ARBA00008806"/>
    </source>
</evidence>
<organism evidence="8 9">
    <name type="scientific">Wenzhouxiangella marina</name>
    <dbReference type="NCBI Taxonomy" id="1579979"/>
    <lineage>
        <taxon>Bacteria</taxon>
        <taxon>Pseudomonadati</taxon>
        <taxon>Pseudomonadota</taxon>
        <taxon>Gammaproteobacteria</taxon>
        <taxon>Chromatiales</taxon>
        <taxon>Wenzhouxiangellaceae</taxon>
        <taxon>Wenzhouxiangella</taxon>
    </lineage>
</organism>
<accession>A0A0K0XUS7</accession>
<dbReference type="RefSeq" id="WP_082169465.1">
    <property type="nucleotide sequence ID" value="NZ_CP012154.1"/>
</dbReference>
<evidence type="ECO:0000256" key="4">
    <source>
        <dbReference type="ARBA" id="ARBA00022692"/>
    </source>
</evidence>
<dbReference type="Gene3D" id="3.40.50.300">
    <property type="entry name" value="P-loop containing nucleotide triphosphate hydrolases"/>
    <property type="match status" value="1"/>
</dbReference>
<dbReference type="Pfam" id="PF02534">
    <property type="entry name" value="T4SS-DNA_transf"/>
    <property type="match status" value="1"/>
</dbReference>
<evidence type="ECO:0000313" key="8">
    <source>
        <dbReference type="EMBL" id="AKS41377.1"/>
    </source>
</evidence>
<feature type="region of interest" description="Disordered" evidence="7">
    <location>
        <begin position="444"/>
        <end position="474"/>
    </location>
</feature>
<dbReference type="EMBL" id="CP012154">
    <property type="protein sequence ID" value="AKS41377.1"/>
    <property type="molecule type" value="Genomic_DNA"/>
</dbReference>
<dbReference type="GO" id="GO:0005886">
    <property type="term" value="C:plasma membrane"/>
    <property type="evidence" value="ECO:0007669"/>
    <property type="project" value="UniProtKB-SubCell"/>
</dbReference>
<keyword evidence="5" id="KW-1133">Transmembrane helix</keyword>
<feature type="compositionally biased region" description="Basic and acidic residues" evidence="7">
    <location>
        <begin position="465"/>
        <end position="474"/>
    </location>
</feature>
<comment type="subcellular location">
    <subcellularLocation>
        <location evidence="1">Cell membrane</location>
        <topology evidence="1">Multi-pass membrane protein</topology>
    </subcellularLocation>
</comment>
<evidence type="ECO:0000256" key="5">
    <source>
        <dbReference type="ARBA" id="ARBA00022989"/>
    </source>
</evidence>
<dbReference type="STRING" id="1579979.WM2015_1000"/>
<dbReference type="PANTHER" id="PTHR37937:SF1">
    <property type="entry name" value="CONJUGATIVE TRANSFER: DNA TRANSPORT"/>
    <property type="match status" value="1"/>
</dbReference>
<name>A0A0K0XUS7_9GAMM</name>
<proteinExistence type="inferred from homology"/>
<comment type="similarity">
    <text evidence="2">Belongs to the VirD4/TraG family.</text>
</comment>
<keyword evidence="9" id="KW-1185">Reference proteome</keyword>
<keyword evidence="6" id="KW-0472">Membrane</keyword>
<feature type="region of interest" description="Disordered" evidence="7">
    <location>
        <begin position="1"/>
        <end position="49"/>
    </location>
</feature>
<dbReference type="InterPro" id="IPR027417">
    <property type="entry name" value="P-loop_NTPase"/>
</dbReference>
<dbReference type="PANTHER" id="PTHR37937">
    <property type="entry name" value="CONJUGATIVE TRANSFER: DNA TRANSPORT"/>
    <property type="match status" value="1"/>
</dbReference>
<dbReference type="PATRIC" id="fig|1579979.3.peg.1023"/>
<dbReference type="OrthoDB" id="9759295at2"/>
<dbReference type="KEGG" id="wma:WM2015_1000"/>
<evidence type="ECO:0000256" key="6">
    <source>
        <dbReference type="ARBA" id="ARBA00023136"/>
    </source>
</evidence>
<dbReference type="Proteomes" id="UP000066624">
    <property type="component" value="Chromosome"/>
</dbReference>
<evidence type="ECO:0000256" key="7">
    <source>
        <dbReference type="SAM" id="MobiDB-lite"/>
    </source>
</evidence>